<dbReference type="PANTHER" id="PTHR47371">
    <property type="entry name" value="LIPOTEICHOIC ACID SYNTHASE"/>
    <property type="match status" value="1"/>
</dbReference>
<dbReference type="Gene3D" id="3.40.720.10">
    <property type="entry name" value="Alkaline Phosphatase, subunit A"/>
    <property type="match status" value="1"/>
</dbReference>
<sequence length="597" mass="69764">MNAPHRYLWKISLIMILPILLSEYLFRTEIASVATWLINHPFMFLLNLAVLVGLTLFFAFLFRRLDVSVWFVLMFSVIIGIVNANKFSLRSVPFMLNDFFLLRELWVLLPEFWTIRWVFLALFKIPVVIGAFFLVRKWLGAIPFKEIKKHVGISFVFCLGLIVIGNGIYAESHSPWELGFIYSLPRSIGYQEVVRPVGWDEIEEQIASEEESSEEGDREKAVKEEDPNVIIIMSESFWDVKELDVEYSQNPIAYFDSLKEESIHGDIYVPVFGGGTANSEFEVLTGLTLKNYPNDWHMVYREEIDYRLPSLASVFREAGYQTKALHPYHSWYYEREEVYPRLGFQETKFKEDLEGAETLGPFISDEVITDELIKQLKSTEEPVFSFTVTMQNHGPYNERRNPPVIDFETDLEDQEEEMLQIFTDGTYHSDQALKRLVEFLRDWEEPTLLLFFSDHLPMLGDNYSIYRDLGLIGEETPEELQDDLRLHTVPYILWSNYSDEEQEKPLKNASFLSPLILEEANTEKPQHMEAISGIHQRAPLITNSYLKDPQGNRYDQETEEYREVLSLYGSIRDQLVYEAKHLRGIPNSNKEINRIRQ</sequence>
<feature type="transmembrane region" description="Helical" evidence="7">
    <location>
        <begin position="38"/>
        <end position="62"/>
    </location>
</feature>
<evidence type="ECO:0000256" key="4">
    <source>
        <dbReference type="ARBA" id="ARBA00022692"/>
    </source>
</evidence>
<reference evidence="9 10" key="1">
    <citation type="submission" date="2019-04" db="EMBL/GenBank/DDBJ databases">
        <title>Isachenkonia alkalipeptolytica gen. nov. sp. nov. a new anaerobic, alkiliphilic organothrophic bacterium capable to reduce synthesized ferrihydrite isolated from a soda lake.</title>
        <authorList>
            <person name="Toshchakov S.V."/>
            <person name="Zavarzina D.G."/>
            <person name="Zhilina T.N."/>
            <person name="Kostrikina N.A."/>
            <person name="Kublanov I.V."/>
        </authorList>
    </citation>
    <scope>NUCLEOTIDE SEQUENCE [LARGE SCALE GENOMIC DNA]</scope>
    <source>
        <strain evidence="9 10">Z-1701</strain>
    </source>
</reference>
<evidence type="ECO:0000256" key="3">
    <source>
        <dbReference type="ARBA" id="ARBA00022475"/>
    </source>
</evidence>
<accession>A0AA44BEV8</accession>
<evidence type="ECO:0000313" key="9">
    <source>
        <dbReference type="EMBL" id="NBG87941.1"/>
    </source>
</evidence>
<gene>
    <name evidence="9" type="ORF">ISALK_05455</name>
</gene>
<dbReference type="InterPro" id="IPR017850">
    <property type="entry name" value="Alkaline_phosphatase_core_sf"/>
</dbReference>
<feature type="transmembrane region" description="Helical" evidence="7">
    <location>
        <begin position="69"/>
        <end position="89"/>
    </location>
</feature>
<feature type="transmembrane region" description="Helical" evidence="7">
    <location>
        <begin position="115"/>
        <end position="139"/>
    </location>
</feature>
<dbReference type="SUPFAM" id="SSF53649">
    <property type="entry name" value="Alkaline phosphatase-like"/>
    <property type="match status" value="1"/>
</dbReference>
<feature type="transmembrane region" description="Helical" evidence="7">
    <location>
        <begin position="151"/>
        <end position="170"/>
    </location>
</feature>
<feature type="domain" description="Sulfatase N-terminal" evidence="8">
    <location>
        <begin position="227"/>
        <end position="518"/>
    </location>
</feature>
<evidence type="ECO:0000256" key="5">
    <source>
        <dbReference type="ARBA" id="ARBA00022989"/>
    </source>
</evidence>
<evidence type="ECO:0000256" key="2">
    <source>
        <dbReference type="ARBA" id="ARBA00004936"/>
    </source>
</evidence>
<keyword evidence="3" id="KW-1003">Cell membrane</keyword>
<proteinExistence type="predicted"/>
<dbReference type="PANTHER" id="PTHR47371:SF3">
    <property type="entry name" value="PHOSPHOGLYCEROL TRANSFERASE I"/>
    <property type="match status" value="1"/>
</dbReference>
<dbReference type="InterPro" id="IPR050448">
    <property type="entry name" value="OpgB/LTA_synthase_biosynth"/>
</dbReference>
<keyword evidence="4 7" id="KW-0812">Transmembrane</keyword>
<evidence type="ECO:0000313" key="10">
    <source>
        <dbReference type="Proteomes" id="UP000449710"/>
    </source>
</evidence>
<evidence type="ECO:0000256" key="7">
    <source>
        <dbReference type="SAM" id="Phobius"/>
    </source>
</evidence>
<name>A0AA44BEV8_9CLOT</name>
<comment type="pathway">
    <text evidence="2">Cell wall biogenesis; lipoteichoic acid biosynthesis.</text>
</comment>
<dbReference type="GO" id="GO:0005886">
    <property type="term" value="C:plasma membrane"/>
    <property type="evidence" value="ECO:0007669"/>
    <property type="project" value="UniProtKB-SubCell"/>
</dbReference>
<evidence type="ECO:0000256" key="6">
    <source>
        <dbReference type="ARBA" id="ARBA00023136"/>
    </source>
</evidence>
<comment type="subcellular location">
    <subcellularLocation>
        <location evidence="1">Cell membrane</location>
        <topology evidence="1">Multi-pass membrane protein</topology>
    </subcellularLocation>
</comment>
<organism evidence="9 10">
    <name type="scientific">Isachenkonia alkalipeptolytica</name>
    <dbReference type="NCBI Taxonomy" id="2565777"/>
    <lineage>
        <taxon>Bacteria</taxon>
        <taxon>Bacillati</taxon>
        <taxon>Bacillota</taxon>
        <taxon>Clostridia</taxon>
        <taxon>Eubacteriales</taxon>
        <taxon>Clostridiaceae</taxon>
        <taxon>Isachenkonia</taxon>
    </lineage>
</organism>
<protein>
    <submittedName>
        <fullName evidence="9">LTA synthase family protein</fullName>
    </submittedName>
</protein>
<dbReference type="AlphaFoldDB" id="A0AA44BEV8"/>
<evidence type="ECO:0000256" key="1">
    <source>
        <dbReference type="ARBA" id="ARBA00004651"/>
    </source>
</evidence>
<dbReference type="CDD" id="cd16015">
    <property type="entry name" value="LTA_synthase"/>
    <property type="match status" value="1"/>
</dbReference>
<feature type="transmembrane region" description="Helical" evidence="7">
    <location>
        <begin position="7"/>
        <end position="26"/>
    </location>
</feature>
<dbReference type="InterPro" id="IPR000917">
    <property type="entry name" value="Sulfatase_N"/>
</dbReference>
<comment type="caution">
    <text evidence="9">The sequence shown here is derived from an EMBL/GenBank/DDBJ whole genome shotgun (WGS) entry which is preliminary data.</text>
</comment>
<dbReference type="Proteomes" id="UP000449710">
    <property type="component" value="Unassembled WGS sequence"/>
</dbReference>
<dbReference type="EMBL" id="SUMG01000005">
    <property type="protein sequence ID" value="NBG87941.1"/>
    <property type="molecule type" value="Genomic_DNA"/>
</dbReference>
<dbReference type="Pfam" id="PF00884">
    <property type="entry name" value="Sulfatase"/>
    <property type="match status" value="1"/>
</dbReference>
<keyword evidence="5 7" id="KW-1133">Transmembrane helix</keyword>
<keyword evidence="6 7" id="KW-0472">Membrane</keyword>
<keyword evidence="10" id="KW-1185">Reference proteome</keyword>
<dbReference type="RefSeq" id="WP_160719972.1">
    <property type="nucleotide sequence ID" value="NZ_SUMG01000005.1"/>
</dbReference>
<evidence type="ECO:0000259" key="8">
    <source>
        <dbReference type="Pfam" id="PF00884"/>
    </source>
</evidence>